<evidence type="ECO:0000256" key="2">
    <source>
        <dbReference type="ARBA" id="ARBA00023186"/>
    </source>
</evidence>
<dbReference type="Pfam" id="PF00183">
    <property type="entry name" value="HSP90"/>
    <property type="match status" value="1"/>
</dbReference>
<dbReference type="InterPro" id="IPR037196">
    <property type="entry name" value="HSP90_C"/>
</dbReference>
<dbReference type="GO" id="GO:0005524">
    <property type="term" value="F:ATP binding"/>
    <property type="evidence" value="ECO:0007669"/>
    <property type="project" value="InterPro"/>
</dbReference>
<keyword evidence="2" id="KW-0143">Chaperone</keyword>
<evidence type="ECO:0000256" key="1">
    <source>
        <dbReference type="ARBA" id="ARBA00008239"/>
    </source>
</evidence>
<dbReference type="EMBL" id="AJWZ01010440">
    <property type="protein sequence ID" value="EKC48457.1"/>
    <property type="molecule type" value="Genomic_DNA"/>
</dbReference>
<dbReference type="AlphaFoldDB" id="K1RIR5"/>
<gene>
    <name evidence="3" type="ORF">OBE_15195</name>
</gene>
<proteinExistence type="inferred from homology"/>
<name>K1RIR5_9ZZZZ</name>
<evidence type="ECO:0000313" key="3">
    <source>
        <dbReference type="EMBL" id="EKC48457.1"/>
    </source>
</evidence>
<dbReference type="GO" id="GO:0016887">
    <property type="term" value="F:ATP hydrolysis activity"/>
    <property type="evidence" value="ECO:0007669"/>
    <property type="project" value="InterPro"/>
</dbReference>
<dbReference type="SUPFAM" id="SSF110942">
    <property type="entry name" value="HSP90 C-terminal domain"/>
    <property type="match status" value="1"/>
</dbReference>
<dbReference type="GO" id="GO:0051082">
    <property type="term" value="F:unfolded protein binding"/>
    <property type="evidence" value="ECO:0007669"/>
    <property type="project" value="InterPro"/>
</dbReference>
<dbReference type="Gene3D" id="1.20.120.790">
    <property type="entry name" value="Heat shock protein 90, C-terminal domain"/>
    <property type="match status" value="1"/>
</dbReference>
<sequence length="113" mass="13000">MKEYLSDKVSNVQFTHRLKNHPVCLTTKGEVSVEMEKVLNAMPNNQNIKADVVMEINESHEISKKLEKLYKAKDYETLEKYTKILYAQARLIEGLSVENPTEISNLVCEVLTK</sequence>
<dbReference type="GO" id="GO:0140662">
    <property type="term" value="F:ATP-dependent protein folding chaperone"/>
    <property type="evidence" value="ECO:0007669"/>
    <property type="project" value="InterPro"/>
</dbReference>
<comment type="similarity">
    <text evidence="1">Belongs to the heat shock protein 90 family.</text>
</comment>
<protein>
    <submittedName>
        <fullName evidence="3">Heat shock protein Hsp90</fullName>
    </submittedName>
</protein>
<comment type="caution">
    <text evidence="3">The sequence shown here is derived from an EMBL/GenBank/DDBJ whole genome shotgun (WGS) entry which is preliminary data.</text>
</comment>
<reference evidence="3" key="1">
    <citation type="journal article" date="2013" name="Environ. Microbiol.">
        <title>Microbiota from the distal guts of lean and obese adolescents exhibit partial functional redundancy besides clear differences in community structure.</title>
        <authorList>
            <person name="Ferrer M."/>
            <person name="Ruiz A."/>
            <person name="Lanza F."/>
            <person name="Haange S.B."/>
            <person name="Oberbach A."/>
            <person name="Till H."/>
            <person name="Bargiela R."/>
            <person name="Campoy C."/>
            <person name="Segura M.T."/>
            <person name="Richter M."/>
            <person name="von Bergen M."/>
            <person name="Seifert J."/>
            <person name="Suarez A."/>
        </authorList>
    </citation>
    <scope>NUCLEOTIDE SEQUENCE</scope>
</reference>
<dbReference type="PANTHER" id="PTHR11528">
    <property type="entry name" value="HEAT SHOCK PROTEIN 90 FAMILY MEMBER"/>
    <property type="match status" value="1"/>
</dbReference>
<dbReference type="InterPro" id="IPR001404">
    <property type="entry name" value="Hsp90_fam"/>
</dbReference>
<accession>K1RIR5</accession>
<organism evidence="3">
    <name type="scientific">human gut metagenome</name>
    <dbReference type="NCBI Taxonomy" id="408170"/>
    <lineage>
        <taxon>unclassified sequences</taxon>
        <taxon>metagenomes</taxon>
        <taxon>organismal metagenomes</taxon>
    </lineage>
</organism>
<keyword evidence="3" id="KW-0346">Stress response</keyword>